<proteinExistence type="predicted"/>
<organism evidence="1 2">
    <name type="scientific">Nonomuraea antimicrobica</name>
    <dbReference type="NCBI Taxonomy" id="561173"/>
    <lineage>
        <taxon>Bacteria</taxon>
        <taxon>Bacillati</taxon>
        <taxon>Actinomycetota</taxon>
        <taxon>Actinomycetes</taxon>
        <taxon>Streptosporangiales</taxon>
        <taxon>Streptosporangiaceae</taxon>
        <taxon>Nonomuraea</taxon>
    </lineage>
</organism>
<dbReference type="Proteomes" id="UP001500902">
    <property type="component" value="Unassembled WGS sequence"/>
</dbReference>
<comment type="caution">
    <text evidence="1">The sequence shown here is derived from an EMBL/GenBank/DDBJ whole genome shotgun (WGS) entry which is preliminary data.</text>
</comment>
<gene>
    <name evidence="1" type="ORF">GCM10022224_077520</name>
</gene>
<evidence type="ECO:0000313" key="2">
    <source>
        <dbReference type="Proteomes" id="UP001500902"/>
    </source>
</evidence>
<accession>A0ABP7D2R2</accession>
<evidence type="ECO:0000313" key="1">
    <source>
        <dbReference type="EMBL" id="GAA3700087.1"/>
    </source>
</evidence>
<reference evidence="2" key="1">
    <citation type="journal article" date="2019" name="Int. J. Syst. Evol. Microbiol.">
        <title>The Global Catalogue of Microorganisms (GCM) 10K type strain sequencing project: providing services to taxonomists for standard genome sequencing and annotation.</title>
        <authorList>
            <consortium name="The Broad Institute Genomics Platform"/>
            <consortium name="The Broad Institute Genome Sequencing Center for Infectious Disease"/>
            <person name="Wu L."/>
            <person name="Ma J."/>
        </authorList>
    </citation>
    <scope>NUCLEOTIDE SEQUENCE [LARGE SCALE GENOMIC DNA]</scope>
    <source>
        <strain evidence="2">JCM 16904</strain>
    </source>
</reference>
<keyword evidence="2" id="KW-1185">Reference proteome</keyword>
<dbReference type="RefSeq" id="WP_344889907.1">
    <property type="nucleotide sequence ID" value="NZ_BAAAZP010000162.1"/>
</dbReference>
<sequence>MSSLAPYTYLTLSMEPGTAPRLNVSFHTADLHIRAGMLDNPRPYLEIASREANVSISTTGAGPVTDDDLSIAREIFNAAARYLADCERLHTNRPATGKAATDTAA</sequence>
<name>A0ABP7D2R2_9ACTN</name>
<dbReference type="EMBL" id="BAAAZP010000162">
    <property type="protein sequence ID" value="GAA3700087.1"/>
    <property type="molecule type" value="Genomic_DNA"/>
</dbReference>
<protein>
    <submittedName>
        <fullName evidence="1">Uncharacterized protein</fullName>
    </submittedName>
</protein>